<reference evidence="1 2" key="1">
    <citation type="submission" date="2017-05" db="EMBL/GenBank/DDBJ databases">
        <authorList>
            <person name="Song R."/>
            <person name="Chenine A.L."/>
            <person name="Ruprecht R.M."/>
        </authorList>
    </citation>
    <scope>NUCLEOTIDE SEQUENCE [LARGE SCALE GENOMIC DNA]</scope>
</reference>
<organism evidence="1 2">
    <name type="scientific">Pseudomonas phage Phabio</name>
    <dbReference type="NCBI Taxonomy" id="2006668"/>
    <lineage>
        <taxon>Viruses</taxon>
        <taxon>Duplodnaviria</taxon>
        <taxon>Heunggongvirae</taxon>
        <taxon>Uroviricota</taxon>
        <taxon>Caudoviricetes</taxon>
        <taxon>Chimalliviridae</taxon>
        <taxon>Phabiovirus</taxon>
        <taxon>Phabiovirus phabio</taxon>
    </lineage>
</organism>
<evidence type="ECO:0000313" key="1">
    <source>
        <dbReference type="EMBL" id="ARV77026.1"/>
    </source>
</evidence>
<dbReference type="Proteomes" id="UP000225448">
    <property type="component" value="Segment"/>
</dbReference>
<evidence type="ECO:0000313" key="2">
    <source>
        <dbReference type="Proteomes" id="UP000225448"/>
    </source>
</evidence>
<gene>
    <name evidence="1" type="ORF">PHABIO_395</name>
</gene>
<name>A0A1Y0SZC3_9CAUD</name>
<accession>A0A1Y0SZC3</accession>
<sequence>MLNKVERGSVPLGGHAASMGVLPELCNDHNVQVSYKDGTTGIASHVATNGQYFSLERLLGGSVNFDHIVLDEISYVDSTGALAIYQIPESAPVPFKTGRVFTLGYVTKLNGLRWGFNFEYDPVNGRGQLVSDPGSPIIGACFHFVNHVA</sequence>
<protein>
    <submittedName>
        <fullName evidence="1">Uncharacterized protein</fullName>
    </submittedName>
</protein>
<proteinExistence type="predicted"/>
<dbReference type="EMBL" id="MF042360">
    <property type="protein sequence ID" value="ARV77026.1"/>
    <property type="molecule type" value="Genomic_DNA"/>
</dbReference>
<keyword evidence="2" id="KW-1185">Reference proteome</keyword>